<keyword evidence="2" id="KW-1185">Reference proteome</keyword>
<proteinExistence type="predicted"/>
<name>A0ACC6M8U6_9BACI</name>
<dbReference type="EMBL" id="JAWZSR010000011">
    <property type="protein sequence ID" value="MDX8047318.1"/>
    <property type="molecule type" value="Genomic_DNA"/>
</dbReference>
<dbReference type="Proteomes" id="UP001277972">
    <property type="component" value="Unassembled WGS sequence"/>
</dbReference>
<protein>
    <submittedName>
        <fullName evidence="1">N-acetylmuramoyl-L-alanine amidase CwlD</fullName>
        <ecNumber evidence="1">3.5.1.28</ecNumber>
    </submittedName>
</protein>
<gene>
    <name evidence="1" type="primary">cwlD</name>
    <name evidence="1" type="ORF">SH601_15220</name>
</gene>
<organism evidence="1 2">
    <name type="scientific">Gracilibacillus pellucidus</name>
    <dbReference type="NCBI Taxonomy" id="3095368"/>
    <lineage>
        <taxon>Bacteria</taxon>
        <taxon>Bacillati</taxon>
        <taxon>Bacillota</taxon>
        <taxon>Bacilli</taxon>
        <taxon>Bacillales</taxon>
        <taxon>Bacillaceae</taxon>
        <taxon>Gracilibacillus</taxon>
    </lineage>
</organism>
<evidence type="ECO:0000313" key="1">
    <source>
        <dbReference type="EMBL" id="MDX8047318.1"/>
    </source>
</evidence>
<comment type="caution">
    <text evidence="1">The sequence shown here is derived from an EMBL/GenBank/DDBJ whole genome shotgun (WGS) entry which is preliminary data.</text>
</comment>
<accession>A0ACC6M8U6</accession>
<keyword evidence="1" id="KW-0378">Hydrolase</keyword>
<evidence type="ECO:0000313" key="2">
    <source>
        <dbReference type="Proteomes" id="UP001277972"/>
    </source>
</evidence>
<dbReference type="EC" id="3.5.1.28" evidence="1"/>
<reference evidence="1" key="1">
    <citation type="submission" date="2023-11" db="EMBL/GenBank/DDBJ databases">
        <title>Gracilibacillus pellucida a moderately halophilic bacterium isolated from saline soil in Xinjiang province.</title>
        <authorList>
            <person name="Zhang Z."/>
            <person name="Tan F."/>
            <person name="Wang Y."/>
            <person name="Xia M."/>
        </authorList>
    </citation>
    <scope>NUCLEOTIDE SEQUENCE</scope>
    <source>
        <strain evidence="1">S3-1-1</strain>
    </source>
</reference>
<sequence length="238" mass="26805">MPKIFKVILWLAGLFALIILIQYPMQRSLDSWQTWSLPLAGQTIVLDPGHGGYDGGAEASDDTQEKDIALDVSNMLRDYLQQAGAMVYLTREGDYDLAADETKGLSKRKSEDIRNRVEFIKEKQADLFLSIHLNALPSKQWRGAQSFYHPGLEQNQLLAEAVQSEIKRNLANTNREALAMSQVYILKYAETPGALVEIGFLSHEEEKELLKSSEYQQQMAASIYEGVLQYVTEEVGSE</sequence>